<organism evidence="2 3">
    <name type="scientific">Chitinophaga japonensis</name>
    <name type="common">Flexibacter japonensis</name>
    <dbReference type="NCBI Taxonomy" id="104662"/>
    <lineage>
        <taxon>Bacteria</taxon>
        <taxon>Pseudomonadati</taxon>
        <taxon>Bacteroidota</taxon>
        <taxon>Chitinophagia</taxon>
        <taxon>Chitinophagales</taxon>
        <taxon>Chitinophagaceae</taxon>
        <taxon>Chitinophaga</taxon>
    </lineage>
</organism>
<reference evidence="2 3" key="1">
    <citation type="journal article" date="2013" name="Stand. Genomic Sci.">
        <title>Genomic Encyclopedia of Type Strains, Phase I: The one thousand microbial genomes (KMG-I) project.</title>
        <authorList>
            <person name="Kyrpides N.C."/>
            <person name="Woyke T."/>
            <person name="Eisen J.A."/>
            <person name="Garrity G."/>
            <person name="Lilburn T.G."/>
            <person name="Beck B.J."/>
            <person name="Whitman W.B."/>
            <person name="Hugenholtz P."/>
            <person name="Klenk H.P."/>
        </authorList>
    </citation>
    <scope>NUCLEOTIDE SEQUENCE [LARGE SCALE GENOMIC DNA]</scope>
    <source>
        <strain evidence="2 3">DSM 13484</strain>
    </source>
</reference>
<dbReference type="Gene3D" id="3.60.10.10">
    <property type="entry name" value="Endonuclease/exonuclease/phosphatase"/>
    <property type="match status" value="1"/>
</dbReference>
<feature type="domain" description="Endonuclease/exonuclease/phosphatase" evidence="1">
    <location>
        <begin position="31"/>
        <end position="277"/>
    </location>
</feature>
<dbReference type="InterPro" id="IPR036691">
    <property type="entry name" value="Endo/exonu/phosph_ase_sf"/>
</dbReference>
<evidence type="ECO:0000313" key="2">
    <source>
        <dbReference type="EMBL" id="TWI80972.1"/>
    </source>
</evidence>
<proteinExistence type="predicted"/>
<keyword evidence="3" id="KW-1185">Reference proteome</keyword>
<dbReference type="GO" id="GO:0003824">
    <property type="term" value="F:catalytic activity"/>
    <property type="evidence" value="ECO:0007669"/>
    <property type="project" value="InterPro"/>
</dbReference>
<comment type="caution">
    <text evidence="2">The sequence shown here is derived from an EMBL/GenBank/DDBJ whole genome shotgun (WGS) entry which is preliminary data.</text>
</comment>
<dbReference type="EMBL" id="VLLG01000008">
    <property type="protein sequence ID" value="TWI80972.1"/>
    <property type="molecule type" value="Genomic_DNA"/>
</dbReference>
<dbReference type="Proteomes" id="UP000316778">
    <property type="component" value="Unassembled WGS sequence"/>
</dbReference>
<dbReference type="OrthoDB" id="9778989at2"/>
<name>A0A562SIA2_CHIJA</name>
<evidence type="ECO:0000313" key="3">
    <source>
        <dbReference type="Proteomes" id="UP000316778"/>
    </source>
</evidence>
<evidence type="ECO:0000259" key="1">
    <source>
        <dbReference type="Pfam" id="PF03372"/>
    </source>
</evidence>
<accession>A0A562SIA2</accession>
<protein>
    <submittedName>
        <fullName evidence="2">Exodeoxyribonuclease-3</fullName>
    </submittedName>
</protein>
<dbReference type="SUPFAM" id="SSF56219">
    <property type="entry name" value="DNase I-like"/>
    <property type="match status" value="1"/>
</dbReference>
<sequence>MFRIRSCVLGCMLLFYLCPVFSQEHRLRIISYNIFVGMHLDTAAGKPAFVNWLQEMQPDILALQEVTGFTQASLETLARQYGHPYAVLLVEGEKYPVAITSRYPIVNVQKVSDNMDRGFIIARIGNMNVVCLHFTPFDYRKRREEADLLLAYIKAQPSRQQWIVMGDFNTVSPADSAHYRDGRMVANYRAYEKRYAPIKKLADGKLDYTVIGKLLDNGFTDAVRMKARAFVKTVHPKRFEPRSGTDVSSRIDFIFVSKDLVKHITAARVLMDDFTDHYSDHYPVLLDLNVKK</sequence>
<dbReference type="AlphaFoldDB" id="A0A562SIA2"/>
<dbReference type="InterPro" id="IPR051916">
    <property type="entry name" value="GPI-anchor_lipid_remodeler"/>
</dbReference>
<dbReference type="PANTHER" id="PTHR14859:SF15">
    <property type="entry name" value="ENDONUCLEASE_EXONUCLEASE_PHOSPHATASE DOMAIN-CONTAINING PROTEIN"/>
    <property type="match status" value="1"/>
</dbReference>
<dbReference type="InterPro" id="IPR005135">
    <property type="entry name" value="Endo/exonuclease/phosphatase"/>
</dbReference>
<gene>
    <name evidence="2" type="ORF">LX66_5577</name>
</gene>
<dbReference type="Pfam" id="PF03372">
    <property type="entry name" value="Exo_endo_phos"/>
    <property type="match status" value="1"/>
</dbReference>
<dbReference type="PANTHER" id="PTHR14859">
    <property type="entry name" value="CALCOFLUOR WHITE HYPERSENSITIVE PROTEIN PRECURSOR"/>
    <property type="match status" value="1"/>
</dbReference>
<dbReference type="GO" id="GO:0016020">
    <property type="term" value="C:membrane"/>
    <property type="evidence" value="ECO:0007669"/>
    <property type="project" value="GOC"/>
</dbReference>
<dbReference type="GO" id="GO:0006506">
    <property type="term" value="P:GPI anchor biosynthetic process"/>
    <property type="evidence" value="ECO:0007669"/>
    <property type="project" value="TreeGrafter"/>
</dbReference>